<feature type="compositionally biased region" description="Pro residues" evidence="2">
    <location>
        <begin position="152"/>
        <end position="162"/>
    </location>
</feature>
<feature type="compositionally biased region" description="Polar residues" evidence="2">
    <location>
        <begin position="262"/>
        <end position="276"/>
    </location>
</feature>
<name>A0AAN6ZP83_9PEZI</name>
<evidence type="ECO:0000313" key="5">
    <source>
        <dbReference type="Proteomes" id="UP001302676"/>
    </source>
</evidence>
<comment type="caution">
    <text evidence="4">The sequence shown here is derived from an EMBL/GenBank/DDBJ whole genome shotgun (WGS) entry which is preliminary data.</text>
</comment>
<dbReference type="PANTHER" id="PTHR47785:SF4">
    <property type="entry name" value="ZN(II)2CYS6 TRANSCRIPTION FACTOR (EUROFUNG)"/>
    <property type="match status" value="1"/>
</dbReference>
<feature type="compositionally biased region" description="Pro residues" evidence="2">
    <location>
        <begin position="114"/>
        <end position="124"/>
    </location>
</feature>
<feature type="region of interest" description="Disordered" evidence="2">
    <location>
        <begin position="630"/>
        <end position="678"/>
    </location>
</feature>
<dbReference type="PANTHER" id="PTHR47785">
    <property type="entry name" value="ZN(II)2CYS6 TRANSCRIPTION FACTOR (EUROFUNG)-RELATED-RELATED"/>
    <property type="match status" value="1"/>
</dbReference>
<feature type="region of interest" description="Disordered" evidence="2">
    <location>
        <begin position="1"/>
        <end position="291"/>
    </location>
</feature>
<feature type="compositionally biased region" description="Basic residues" evidence="2">
    <location>
        <begin position="74"/>
        <end position="85"/>
    </location>
</feature>
<dbReference type="EMBL" id="MU853578">
    <property type="protein sequence ID" value="KAK4144276.1"/>
    <property type="molecule type" value="Genomic_DNA"/>
</dbReference>
<feature type="compositionally biased region" description="Basic and acidic residues" evidence="2">
    <location>
        <begin position="130"/>
        <end position="150"/>
    </location>
</feature>
<organism evidence="4 5">
    <name type="scientific">Dichotomopilus funicola</name>
    <dbReference type="NCBI Taxonomy" id="1934379"/>
    <lineage>
        <taxon>Eukaryota</taxon>
        <taxon>Fungi</taxon>
        <taxon>Dikarya</taxon>
        <taxon>Ascomycota</taxon>
        <taxon>Pezizomycotina</taxon>
        <taxon>Sordariomycetes</taxon>
        <taxon>Sordariomycetidae</taxon>
        <taxon>Sordariales</taxon>
        <taxon>Chaetomiaceae</taxon>
        <taxon>Dichotomopilus</taxon>
    </lineage>
</organism>
<proteinExistence type="predicted"/>
<reference evidence="4" key="1">
    <citation type="journal article" date="2023" name="Mol. Phylogenet. Evol.">
        <title>Genome-scale phylogeny and comparative genomics of the fungal order Sordariales.</title>
        <authorList>
            <person name="Hensen N."/>
            <person name="Bonometti L."/>
            <person name="Westerberg I."/>
            <person name="Brannstrom I.O."/>
            <person name="Guillou S."/>
            <person name="Cros-Aarteil S."/>
            <person name="Calhoun S."/>
            <person name="Haridas S."/>
            <person name="Kuo A."/>
            <person name="Mondo S."/>
            <person name="Pangilinan J."/>
            <person name="Riley R."/>
            <person name="LaButti K."/>
            <person name="Andreopoulos B."/>
            <person name="Lipzen A."/>
            <person name="Chen C."/>
            <person name="Yan M."/>
            <person name="Daum C."/>
            <person name="Ng V."/>
            <person name="Clum A."/>
            <person name="Steindorff A."/>
            <person name="Ohm R.A."/>
            <person name="Martin F."/>
            <person name="Silar P."/>
            <person name="Natvig D.O."/>
            <person name="Lalanne C."/>
            <person name="Gautier V."/>
            <person name="Ament-Velasquez S.L."/>
            <person name="Kruys A."/>
            <person name="Hutchinson M.I."/>
            <person name="Powell A.J."/>
            <person name="Barry K."/>
            <person name="Miller A.N."/>
            <person name="Grigoriev I.V."/>
            <person name="Debuchy R."/>
            <person name="Gladieux P."/>
            <person name="Hiltunen Thoren M."/>
            <person name="Johannesson H."/>
        </authorList>
    </citation>
    <scope>NUCLEOTIDE SEQUENCE</scope>
    <source>
        <strain evidence="4">CBS 141.50</strain>
    </source>
</reference>
<dbReference type="SMART" id="SM00066">
    <property type="entry name" value="GAL4"/>
    <property type="match status" value="1"/>
</dbReference>
<feature type="compositionally biased region" description="Polar residues" evidence="2">
    <location>
        <begin position="48"/>
        <end position="61"/>
    </location>
</feature>
<feature type="region of interest" description="Disordered" evidence="2">
    <location>
        <begin position="709"/>
        <end position="771"/>
    </location>
</feature>
<dbReference type="GeneID" id="87813664"/>
<dbReference type="AlphaFoldDB" id="A0AAN6ZP83"/>
<dbReference type="CDD" id="cd00067">
    <property type="entry name" value="GAL4"/>
    <property type="match status" value="1"/>
</dbReference>
<dbReference type="InterPro" id="IPR036864">
    <property type="entry name" value="Zn2-C6_fun-type_DNA-bd_sf"/>
</dbReference>
<dbReference type="InterPro" id="IPR053181">
    <property type="entry name" value="EcdB-like_regulator"/>
</dbReference>
<dbReference type="SUPFAM" id="SSF57701">
    <property type="entry name" value="Zn2/Cys6 DNA-binding domain"/>
    <property type="match status" value="1"/>
</dbReference>
<accession>A0AAN6ZP83</accession>
<dbReference type="Gene3D" id="4.10.240.10">
    <property type="entry name" value="Zn(2)-C6 fungal-type DNA-binding domain"/>
    <property type="match status" value="1"/>
</dbReference>
<dbReference type="GO" id="GO:0008270">
    <property type="term" value="F:zinc ion binding"/>
    <property type="evidence" value="ECO:0007669"/>
    <property type="project" value="InterPro"/>
</dbReference>
<feature type="compositionally biased region" description="Low complexity" evidence="2">
    <location>
        <begin position="662"/>
        <end position="678"/>
    </location>
</feature>
<evidence type="ECO:0000259" key="3">
    <source>
        <dbReference type="PROSITE" id="PS50048"/>
    </source>
</evidence>
<feature type="region of interest" description="Disordered" evidence="2">
    <location>
        <begin position="1160"/>
        <end position="1268"/>
    </location>
</feature>
<reference evidence="4" key="2">
    <citation type="submission" date="2023-05" db="EMBL/GenBank/DDBJ databases">
        <authorList>
            <consortium name="Lawrence Berkeley National Laboratory"/>
            <person name="Steindorff A."/>
            <person name="Hensen N."/>
            <person name="Bonometti L."/>
            <person name="Westerberg I."/>
            <person name="Brannstrom I.O."/>
            <person name="Guillou S."/>
            <person name="Cros-Aarteil S."/>
            <person name="Calhoun S."/>
            <person name="Haridas S."/>
            <person name="Kuo A."/>
            <person name="Mondo S."/>
            <person name="Pangilinan J."/>
            <person name="Riley R."/>
            <person name="Labutti K."/>
            <person name="Andreopoulos B."/>
            <person name="Lipzen A."/>
            <person name="Chen C."/>
            <person name="Yanf M."/>
            <person name="Daum C."/>
            <person name="Ng V."/>
            <person name="Clum A."/>
            <person name="Ohm R."/>
            <person name="Martin F."/>
            <person name="Silar P."/>
            <person name="Natvig D."/>
            <person name="Lalanne C."/>
            <person name="Gautier V."/>
            <person name="Ament-Velasquez S.L."/>
            <person name="Kruys A."/>
            <person name="Hutchinson M.I."/>
            <person name="Powell A.J."/>
            <person name="Barry K."/>
            <person name="Miller A.N."/>
            <person name="Grigoriev I.V."/>
            <person name="Debuchy R."/>
            <person name="Gladieux P."/>
            <person name="Thoren M.H."/>
            <person name="Johannesson H."/>
        </authorList>
    </citation>
    <scope>NUCLEOTIDE SEQUENCE</scope>
    <source>
        <strain evidence="4">CBS 141.50</strain>
    </source>
</reference>
<gene>
    <name evidence="4" type="ORF">C8A04DRAFT_11662</name>
</gene>
<keyword evidence="1" id="KW-0539">Nucleus</keyword>
<dbReference type="Proteomes" id="UP001302676">
    <property type="component" value="Unassembled WGS sequence"/>
</dbReference>
<feature type="compositionally biased region" description="Low complexity" evidence="2">
    <location>
        <begin position="410"/>
        <end position="420"/>
    </location>
</feature>
<dbReference type="Pfam" id="PF00172">
    <property type="entry name" value="Zn_clus"/>
    <property type="match status" value="1"/>
</dbReference>
<evidence type="ECO:0000313" key="4">
    <source>
        <dbReference type="EMBL" id="KAK4144276.1"/>
    </source>
</evidence>
<feature type="domain" description="Zn(2)-C6 fungal-type" evidence="3">
    <location>
        <begin position="314"/>
        <end position="343"/>
    </location>
</feature>
<dbReference type="PROSITE" id="PS50048">
    <property type="entry name" value="ZN2_CY6_FUNGAL_2"/>
    <property type="match status" value="1"/>
</dbReference>
<sequence>MDQGPPDTKRPRLSTGPSWSAGGTHHGVSLLHPAPSPTAGQLPHHPPLSTQYQQPQLSPLSFSRPLGPGDHPHPHPPHPHSHPHPHAPPPAAHAPHPHPHSQPPTPHSIHAQPQPQPQLHPPAPGASHTALDDRRQHESDRFPPMQDHRQPPHSPAHPPFPPYGHREPMIKADPAGAPDDNSIPPQLRRPLSTGAGVSVKPQDSNMTPVTPHSAVPPPPHSQPFGDDRRHMSFDNGPQQQQQQQQQQPPHQQPPHQQPQQPVYSRQASYQPQTPLSHAQPYDYPPQYASHSDLPYPIQVAAASGKRKAQRASQACDMCRQLKAKCDELKPCKSCKEKNFDCKYRETVPKQQDKIAADILDTLVSIQNRLEARFDSFDQRMRRLECAVLRNGSPGDLPPDPMVEDEDRPDSAASAPATAADGQNSASPGEEPTALLQPPMNSVEARSIARKMEEEKEVEPGPVVRPGAVSIPVNHTTLAAFLLRWRPIEFLVGDILESENVKYIGEFPIRQEEKRGLLRIWGRGEGLEASLRVDKADKEALRDAGVMEMLDDVSDAGAPSPGDCWGGIGSSPAPVDGKPVIALQAPDFSESVVWKYVKSYQDNIQNMHPLIIPLELKAMVKIFLDTVQQTASTRSSRNPNVAKFVATPAAQPESGVKRKRSPGPEGAESPSSSPKSSKPVFQRSINNALVLLVLALGKVCLVKDKIPDVVPVSEPPQHGSPLARNGYPASPVQGSSPSYATHSHSAGLPSPKDGIERPGPSRRASFQGAGTMKGATSLKRNMDVIPGLDYFAYATDILGGQIAGTSLRHIHAYILAGLYHGQLGRVLESYAYIKEAGYALQAKLRPSLDRFRKLQELGQEATVTEKSDNQLVFAFWTCLQLESDIIAELPLPQTHILAYEEIMPYPNIQMAKNLGFEELVLQSYLAQLYLRKKLNQIHGMLYNPEKPLPIDKETGTPIPHIIDYIQETIDMQFVPPEFKFERTDPPAGDILSARLRAKFWGAQVITYRPFVRQILEVNFQKMFRAEDDQSTMPRSDIRSGVIVPVLGPDNDIPQTMIDYAIKGTLALIESTRAFHGLKEKRYVVTNIFGTAHAQWGNLVTLAAIFRDPILHAYVDENVLRGLFARTISFFKIIAPPSSSLHVDLRILEGLERKLWGRSSYADPMDHPTSSSFSSSASGGPPPAPSMGPAPPPPNVPIAGPPGVHSPIRHLSNGMMSMSPPLPSPHLVPMSAGAVPGPPPMTSPEGAHGSHSGQQHPGMLPPGPHHPPHY</sequence>
<protein>
    <recommendedName>
        <fullName evidence="3">Zn(2)-C6 fungal-type domain-containing protein</fullName>
    </recommendedName>
</protein>
<dbReference type="GO" id="GO:0000981">
    <property type="term" value="F:DNA-binding transcription factor activity, RNA polymerase II-specific"/>
    <property type="evidence" value="ECO:0007669"/>
    <property type="project" value="InterPro"/>
</dbReference>
<dbReference type="RefSeq" id="XP_062637647.1">
    <property type="nucleotide sequence ID" value="XM_062777051.1"/>
</dbReference>
<feature type="compositionally biased region" description="Pro residues" evidence="2">
    <location>
        <begin position="1257"/>
        <end position="1268"/>
    </location>
</feature>
<feature type="compositionally biased region" description="Low complexity" evidence="2">
    <location>
        <begin position="1166"/>
        <end position="1177"/>
    </location>
</feature>
<feature type="region of interest" description="Disordered" evidence="2">
    <location>
        <begin position="389"/>
        <end position="439"/>
    </location>
</feature>
<keyword evidence="5" id="KW-1185">Reference proteome</keyword>
<feature type="compositionally biased region" description="Low complexity" evidence="2">
    <location>
        <begin position="237"/>
        <end position="249"/>
    </location>
</feature>
<feature type="compositionally biased region" description="Polar residues" evidence="2">
    <location>
        <begin position="731"/>
        <end position="743"/>
    </location>
</feature>
<feature type="compositionally biased region" description="Pro residues" evidence="2">
    <location>
        <begin position="1178"/>
        <end position="1198"/>
    </location>
</feature>
<evidence type="ECO:0000256" key="2">
    <source>
        <dbReference type="SAM" id="MobiDB-lite"/>
    </source>
</evidence>
<dbReference type="PROSITE" id="PS00463">
    <property type="entry name" value="ZN2_CY6_FUNGAL_1"/>
    <property type="match status" value="1"/>
</dbReference>
<evidence type="ECO:0000256" key="1">
    <source>
        <dbReference type="ARBA" id="ARBA00023242"/>
    </source>
</evidence>
<dbReference type="InterPro" id="IPR001138">
    <property type="entry name" value="Zn2Cys6_DnaBD"/>
</dbReference>